<comment type="caution">
    <text evidence="3">The sequence shown here is derived from an EMBL/GenBank/DDBJ whole genome shotgun (WGS) entry which is preliminary data.</text>
</comment>
<dbReference type="Gene3D" id="3.30.497.10">
    <property type="entry name" value="Antithrombin, subunit I, domain 2"/>
    <property type="match status" value="1"/>
</dbReference>
<evidence type="ECO:0000313" key="4">
    <source>
        <dbReference type="Proteomes" id="UP001620645"/>
    </source>
</evidence>
<comment type="similarity">
    <text evidence="1">Belongs to the serpin family.</text>
</comment>
<dbReference type="EMBL" id="JBICCN010000052">
    <property type="protein sequence ID" value="KAL3097958.1"/>
    <property type="molecule type" value="Genomic_DNA"/>
</dbReference>
<feature type="domain" description="Serpin" evidence="2">
    <location>
        <begin position="1"/>
        <end position="78"/>
    </location>
</feature>
<reference evidence="3 4" key="1">
    <citation type="submission" date="2024-10" db="EMBL/GenBank/DDBJ databases">
        <authorList>
            <person name="Kim D."/>
        </authorList>
    </citation>
    <scope>NUCLEOTIDE SEQUENCE [LARGE SCALE GENOMIC DNA]</scope>
    <source>
        <strain evidence="3">Taebaek</strain>
    </source>
</reference>
<sequence length="195" mass="22201">MFLSDSFELLDQFNSKINTFNGSNFEKINFREAFDAANKINEFARTEGNDSDVIKSEDIEPRRTKIVIVNVAHFHANWGPLIGQFIYKNEEKFQFICVPIGSDNDKLDLAIVAPKDFLNLPLVIKELKGDKLLDLVTNSPTTEAKLILPPIKIDTFYELENVLPSIGIRKCIQSKHSRFHGDEQICAVVHQQIHS</sequence>
<dbReference type="InterPro" id="IPR036186">
    <property type="entry name" value="Serpin_sf"/>
</dbReference>
<evidence type="ECO:0000259" key="2">
    <source>
        <dbReference type="Pfam" id="PF00079"/>
    </source>
</evidence>
<dbReference type="Gene3D" id="2.30.39.10">
    <property type="entry name" value="Alpha-1-antitrypsin, domain 1"/>
    <property type="match status" value="1"/>
</dbReference>
<dbReference type="InterPro" id="IPR000215">
    <property type="entry name" value="Serpin_fam"/>
</dbReference>
<evidence type="ECO:0000256" key="1">
    <source>
        <dbReference type="ARBA" id="ARBA00009500"/>
    </source>
</evidence>
<dbReference type="InterPro" id="IPR042185">
    <property type="entry name" value="Serpin_sf_2"/>
</dbReference>
<dbReference type="AlphaFoldDB" id="A0ABD2K5G2"/>
<dbReference type="InterPro" id="IPR042178">
    <property type="entry name" value="Serpin_sf_1"/>
</dbReference>
<dbReference type="SUPFAM" id="SSF56574">
    <property type="entry name" value="Serpins"/>
    <property type="match status" value="1"/>
</dbReference>
<accession>A0ABD2K5G2</accession>
<proteinExistence type="inferred from homology"/>
<dbReference type="InterPro" id="IPR023796">
    <property type="entry name" value="Serpin_dom"/>
</dbReference>
<feature type="domain" description="Serpin" evidence="2">
    <location>
        <begin position="83"/>
        <end position="181"/>
    </location>
</feature>
<dbReference type="Pfam" id="PF00079">
    <property type="entry name" value="Serpin"/>
    <property type="match status" value="2"/>
</dbReference>
<dbReference type="Proteomes" id="UP001620645">
    <property type="component" value="Unassembled WGS sequence"/>
</dbReference>
<name>A0ABD2K5G2_HETSC</name>
<organism evidence="3 4">
    <name type="scientific">Heterodera schachtii</name>
    <name type="common">Sugarbeet cyst nematode worm</name>
    <name type="synonym">Tylenchus schachtii</name>
    <dbReference type="NCBI Taxonomy" id="97005"/>
    <lineage>
        <taxon>Eukaryota</taxon>
        <taxon>Metazoa</taxon>
        <taxon>Ecdysozoa</taxon>
        <taxon>Nematoda</taxon>
        <taxon>Chromadorea</taxon>
        <taxon>Rhabditida</taxon>
        <taxon>Tylenchina</taxon>
        <taxon>Tylenchomorpha</taxon>
        <taxon>Tylenchoidea</taxon>
        <taxon>Heteroderidae</taxon>
        <taxon>Heteroderinae</taxon>
        <taxon>Heterodera</taxon>
    </lineage>
</organism>
<dbReference type="PANTHER" id="PTHR11461:SF211">
    <property type="entry name" value="GH10112P-RELATED"/>
    <property type="match status" value="1"/>
</dbReference>
<keyword evidence="4" id="KW-1185">Reference proteome</keyword>
<protein>
    <recommendedName>
        <fullName evidence="2">Serpin domain-containing protein</fullName>
    </recommendedName>
</protein>
<evidence type="ECO:0000313" key="3">
    <source>
        <dbReference type="EMBL" id="KAL3097958.1"/>
    </source>
</evidence>
<dbReference type="PANTHER" id="PTHR11461">
    <property type="entry name" value="SERINE PROTEASE INHIBITOR, SERPIN"/>
    <property type="match status" value="1"/>
</dbReference>
<gene>
    <name evidence="3" type="ORF">niasHS_000340</name>
</gene>